<feature type="signal peptide" evidence="1">
    <location>
        <begin position="1"/>
        <end position="21"/>
    </location>
</feature>
<reference evidence="2" key="1">
    <citation type="submission" date="2020-11" db="EMBL/GenBank/DDBJ databases">
        <authorList>
            <consortium name="DOE Joint Genome Institute"/>
            <person name="Ahrendt S."/>
            <person name="Riley R."/>
            <person name="Andreopoulos W."/>
            <person name="Labutti K."/>
            <person name="Pangilinan J."/>
            <person name="Ruiz-Duenas F.J."/>
            <person name="Barrasa J.M."/>
            <person name="Sanchez-Garcia M."/>
            <person name="Camarero S."/>
            <person name="Miyauchi S."/>
            <person name="Serrano A."/>
            <person name="Linde D."/>
            <person name="Babiker R."/>
            <person name="Drula E."/>
            <person name="Ayuso-Fernandez I."/>
            <person name="Pacheco R."/>
            <person name="Padilla G."/>
            <person name="Ferreira P."/>
            <person name="Barriuso J."/>
            <person name="Kellner H."/>
            <person name="Castanera R."/>
            <person name="Alfaro M."/>
            <person name="Ramirez L."/>
            <person name="Pisabarro A.G."/>
            <person name="Kuo A."/>
            <person name="Tritt A."/>
            <person name="Lipzen A."/>
            <person name="He G."/>
            <person name="Yan M."/>
            <person name="Ng V."/>
            <person name="Cullen D."/>
            <person name="Martin F."/>
            <person name="Rosso M.-N."/>
            <person name="Henrissat B."/>
            <person name="Hibbett D."/>
            <person name="Martinez A.T."/>
            <person name="Grigoriev I.V."/>
        </authorList>
    </citation>
    <scope>NUCLEOTIDE SEQUENCE</scope>
    <source>
        <strain evidence="2">CIRM-BRFM 674</strain>
    </source>
</reference>
<keyword evidence="1" id="KW-0732">Signal</keyword>
<feature type="chain" id="PRO_5040275875" evidence="1">
    <location>
        <begin position="22"/>
        <end position="136"/>
    </location>
</feature>
<proteinExistence type="predicted"/>
<keyword evidence="3" id="KW-1185">Reference proteome</keyword>
<accession>A0A9P5ZDG0</accession>
<sequence>MAHSFASVFLTLFCLLFVVSASPLSLVAKSALDVFVPRIIKPDASTVWVIGQQATVVWDTSDAPESISNGASVYLHNFGTVAKDFDLRAGNVTFLVPYVLPGSYYITLFGDSGNYSPVFTIVASETDIAKPESDAA</sequence>
<organism evidence="2 3">
    <name type="scientific">Pholiota conissans</name>
    <dbReference type="NCBI Taxonomy" id="109636"/>
    <lineage>
        <taxon>Eukaryota</taxon>
        <taxon>Fungi</taxon>
        <taxon>Dikarya</taxon>
        <taxon>Basidiomycota</taxon>
        <taxon>Agaricomycotina</taxon>
        <taxon>Agaricomycetes</taxon>
        <taxon>Agaricomycetidae</taxon>
        <taxon>Agaricales</taxon>
        <taxon>Agaricineae</taxon>
        <taxon>Strophariaceae</taxon>
        <taxon>Pholiota</taxon>
    </lineage>
</organism>
<evidence type="ECO:0000256" key="1">
    <source>
        <dbReference type="SAM" id="SignalP"/>
    </source>
</evidence>
<dbReference type="AlphaFoldDB" id="A0A9P5ZDG0"/>
<comment type="caution">
    <text evidence="2">The sequence shown here is derived from an EMBL/GenBank/DDBJ whole genome shotgun (WGS) entry which is preliminary data.</text>
</comment>
<gene>
    <name evidence="2" type="ORF">BDN70DRAFT_872148</name>
</gene>
<protein>
    <submittedName>
        <fullName evidence="2">Uncharacterized protein</fullName>
    </submittedName>
</protein>
<evidence type="ECO:0000313" key="3">
    <source>
        <dbReference type="Proteomes" id="UP000807469"/>
    </source>
</evidence>
<dbReference type="OrthoDB" id="2973648at2759"/>
<dbReference type="Proteomes" id="UP000807469">
    <property type="component" value="Unassembled WGS sequence"/>
</dbReference>
<evidence type="ECO:0000313" key="2">
    <source>
        <dbReference type="EMBL" id="KAF9484635.1"/>
    </source>
</evidence>
<name>A0A9P5ZDG0_9AGAR</name>
<dbReference type="EMBL" id="MU155141">
    <property type="protein sequence ID" value="KAF9484635.1"/>
    <property type="molecule type" value="Genomic_DNA"/>
</dbReference>